<comment type="caution">
    <text evidence="1">The sequence shown here is derived from an EMBL/GenBank/DDBJ whole genome shotgun (WGS) entry which is preliminary data.</text>
</comment>
<evidence type="ECO:0000313" key="2">
    <source>
        <dbReference type="Proteomes" id="UP001518976"/>
    </source>
</evidence>
<name>A0ABS3X313_9ACTN</name>
<reference evidence="1 2" key="1">
    <citation type="submission" date="2021-02" db="EMBL/GenBank/DDBJ databases">
        <title>Streptomyces spirodelae sp. nov., isolated from duckweed.</title>
        <authorList>
            <person name="Saimee Y."/>
            <person name="Duangmal K."/>
        </authorList>
    </citation>
    <scope>NUCLEOTIDE SEQUENCE [LARGE SCALE GENOMIC DNA]</scope>
    <source>
        <strain evidence="1 2">DW4-2</strain>
    </source>
</reference>
<keyword evidence="2" id="KW-1185">Reference proteome</keyword>
<proteinExistence type="predicted"/>
<accession>A0ABS3X313</accession>
<organism evidence="1 2">
    <name type="scientific">Streptomyces spirodelae</name>
    <dbReference type="NCBI Taxonomy" id="2812904"/>
    <lineage>
        <taxon>Bacteria</taxon>
        <taxon>Bacillati</taxon>
        <taxon>Actinomycetota</taxon>
        <taxon>Actinomycetes</taxon>
        <taxon>Kitasatosporales</taxon>
        <taxon>Streptomycetaceae</taxon>
        <taxon>Streptomyces</taxon>
    </lineage>
</organism>
<evidence type="ECO:0000313" key="1">
    <source>
        <dbReference type="EMBL" id="MBO8189714.1"/>
    </source>
</evidence>
<gene>
    <name evidence="1" type="ORF">JW592_30350</name>
</gene>
<sequence length="168" mass="18526">MGTGFPHTAVGARSAAVSYWQDLSFVDDQAAERQLRTIAAGPSDPVVRKKVSEVRKLREGVGLPPSGGPPNGMTVTTDVKAVRLRSLDRKGDVVQVWMVFDRYATSAEESTDDNPLKDQTDNLILTWKKGDWKVTAQPHWVRRTAGPRAYAPDSPYAFQDGWREVADG</sequence>
<protein>
    <submittedName>
        <fullName evidence="1">Uncharacterized protein</fullName>
    </submittedName>
</protein>
<dbReference type="EMBL" id="JAFFZN010000040">
    <property type="protein sequence ID" value="MBO8189714.1"/>
    <property type="molecule type" value="Genomic_DNA"/>
</dbReference>
<dbReference type="Proteomes" id="UP001518976">
    <property type="component" value="Unassembled WGS sequence"/>
</dbReference>